<evidence type="ECO:0000256" key="1">
    <source>
        <dbReference type="SAM" id="Phobius"/>
    </source>
</evidence>
<feature type="transmembrane region" description="Helical" evidence="1">
    <location>
        <begin position="6"/>
        <end position="24"/>
    </location>
</feature>
<dbReference type="RefSeq" id="WP_054133794.1">
    <property type="nucleotide sequence ID" value="NZ_CP020083.1"/>
</dbReference>
<evidence type="ECO:0000313" key="3">
    <source>
        <dbReference type="Proteomes" id="UP000258016"/>
    </source>
</evidence>
<sequence>MTSFVLSLAVLTAFALIAGAIVLLRRGQRKQPVLMLILAAVMIGNVVIWSIPTPSGDVLADKPELPKN</sequence>
<proteinExistence type="predicted"/>
<keyword evidence="3" id="KW-1185">Reference proteome</keyword>
<organism evidence="2 3">
    <name type="scientific">Blastomonas fulva</name>
    <dbReference type="NCBI Taxonomy" id="1550728"/>
    <lineage>
        <taxon>Bacteria</taxon>
        <taxon>Pseudomonadati</taxon>
        <taxon>Pseudomonadota</taxon>
        <taxon>Alphaproteobacteria</taxon>
        <taxon>Sphingomonadales</taxon>
        <taxon>Sphingomonadaceae</taxon>
        <taxon>Blastomonas</taxon>
    </lineage>
</organism>
<name>A0ABN5B7C5_9SPHN</name>
<keyword evidence="1" id="KW-0812">Transmembrane</keyword>
<keyword evidence="1" id="KW-0472">Membrane</keyword>
<accession>A0ABN5B7C5</accession>
<dbReference type="GeneID" id="303487049"/>
<feature type="transmembrane region" description="Helical" evidence="1">
    <location>
        <begin position="33"/>
        <end position="51"/>
    </location>
</feature>
<evidence type="ECO:0000313" key="2">
    <source>
        <dbReference type="EMBL" id="ASR52741.1"/>
    </source>
</evidence>
<keyword evidence="1" id="KW-1133">Transmembrane helix</keyword>
<dbReference type="Proteomes" id="UP000258016">
    <property type="component" value="Chromosome"/>
</dbReference>
<dbReference type="EMBL" id="CP020083">
    <property type="protein sequence ID" value="ASR52741.1"/>
    <property type="molecule type" value="Genomic_DNA"/>
</dbReference>
<protein>
    <submittedName>
        <fullName evidence="2">Uncharacterized protein</fullName>
    </submittedName>
</protein>
<reference evidence="2 3" key="1">
    <citation type="submission" date="2017-03" db="EMBL/GenBank/DDBJ databases">
        <title>Complete genome sequence of Blastomonas fulva degrading microcsystin LR.</title>
        <authorList>
            <person name="Lee H.-g."/>
            <person name="Jin L."/>
            <person name="oh H.-M."/>
        </authorList>
    </citation>
    <scope>NUCLEOTIDE SEQUENCE [LARGE SCALE GENOMIC DNA]</scope>
    <source>
        <strain evidence="2 3">T2</strain>
    </source>
</reference>
<gene>
    <name evidence="2" type="ORF">B5J99_15785</name>
</gene>